<feature type="transmembrane region" description="Helical" evidence="1">
    <location>
        <begin position="20"/>
        <end position="39"/>
    </location>
</feature>
<organism evidence="2 3">
    <name type="scientific">Ridgeia piscesae</name>
    <name type="common">Tubeworm</name>
    <dbReference type="NCBI Taxonomy" id="27915"/>
    <lineage>
        <taxon>Eukaryota</taxon>
        <taxon>Metazoa</taxon>
        <taxon>Spiralia</taxon>
        <taxon>Lophotrochozoa</taxon>
        <taxon>Annelida</taxon>
        <taxon>Polychaeta</taxon>
        <taxon>Sedentaria</taxon>
        <taxon>Canalipalpata</taxon>
        <taxon>Sabellida</taxon>
        <taxon>Siboglinidae</taxon>
        <taxon>Ridgeia</taxon>
    </lineage>
</organism>
<keyword evidence="1" id="KW-0812">Transmembrane</keyword>
<gene>
    <name evidence="2" type="ORF">NP493_1048g00041</name>
</gene>
<dbReference type="Pfam" id="PF14770">
    <property type="entry name" value="TMEM18"/>
    <property type="match status" value="1"/>
</dbReference>
<evidence type="ECO:0000313" key="2">
    <source>
        <dbReference type="EMBL" id="KAK2171652.1"/>
    </source>
</evidence>
<reference evidence="2" key="1">
    <citation type="journal article" date="2023" name="Mol. Biol. Evol.">
        <title>Third-Generation Sequencing Reveals the Adaptive Role of the Epigenome in Three Deep-Sea Polychaetes.</title>
        <authorList>
            <person name="Perez M."/>
            <person name="Aroh O."/>
            <person name="Sun Y."/>
            <person name="Lan Y."/>
            <person name="Juniper S.K."/>
            <person name="Young C.R."/>
            <person name="Angers B."/>
            <person name="Qian P.Y."/>
        </authorList>
    </citation>
    <scope>NUCLEOTIDE SEQUENCE</scope>
    <source>
        <strain evidence="2">R07B-5</strain>
    </source>
</reference>
<keyword evidence="1" id="KW-1133">Transmembrane helix</keyword>
<accession>A0AAD9NIL2</accession>
<evidence type="ECO:0008006" key="4">
    <source>
        <dbReference type="Google" id="ProtNLM"/>
    </source>
</evidence>
<keyword evidence="1" id="KW-0472">Membrane</keyword>
<feature type="transmembrane region" description="Helical" evidence="1">
    <location>
        <begin position="46"/>
        <end position="65"/>
    </location>
</feature>
<keyword evidence="3" id="KW-1185">Reference proteome</keyword>
<evidence type="ECO:0000313" key="3">
    <source>
        <dbReference type="Proteomes" id="UP001209878"/>
    </source>
</evidence>
<evidence type="ECO:0000256" key="1">
    <source>
        <dbReference type="SAM" id="Phobius"/>
    </source>
</evidence>
<dbReference type="AlphaFoldDB" id="A0AAD9NIL2"/>
<sequence>MRGHFIKWCILFQIDWEERWLWGVLLFHLICALASVLAMRYDCTKVQATLFVWYLMLVYWSEYINDWGSRNYRLFSEQQYFDSQGMFISIVFSIPLILNCLFTLMLWMWKSTTLMLKIKKIQVRQQAAEDTKQAEEKSK</sequence>
<protein>
    <recommendedName>
        <fullName evidence="4">Transmembrane protein 18</fullName>
    </recommendedName>
</protein>
<proteinExistence type="predicted"/>
<feature type="transmembrane region" description="Helical" evidence="1">
    <location>
        <begin position="85"/>
        <end position="109"/>
    </location>
</feature>
<dbReference type="EMBL" id="JAODUO010001043">
    <property type="protein sequence ID" value="KAK2171652.1"/>
    <property type="molecule type" value="Genomic_DNA"/>
</dbReference>
<comment type="caution">
    <text evidence="2">The sequence shown here is derived from an EMBL/GenBank/DDBJ whole genome shotgun (WGS) entry which is preliminary data.</text>
</comment>
<dbReference type="Proteomes" id="UP001209878">
    <property type="component" value="Unassembled WGS sequence"/>
</dbReference>
<dbReference type="InterPro" id="IPR026721">
    <property type="entry name" value="TMEM18"/>
</dbReference>
<name>A0AAD9NIL2_RIDPI</name>